<dbReference type="InterPro" id="IPR002575">
    <property type="entry name" value="Aminoglycoside_PTrfase"/>
</dbReference>
<evidence type="ECO:0000313" key="2">
    <source>
        <dbReference type="EMBL" id="MFC4071930.1"/>
    </source>
</evidence>
<feature type="domain" description="Aminoglycoside phosphotransferase" evidence="1">
    <location>
        <begin position="33"/>
        <end position="231"/>
    </location>
</feature>
<sequence>MRQASDVLEAACQGLDIDPTGAELIRVGENTLYRLSGGIVARVTRAGQIETARKETRVSRWLQEQGIPVVEILPNLAQPVKIDDRAVTFWRELPTHREGTIRQVAHVLRRIHALQPPADLKLPPLEPFVRLKQRIAEATVLDDTARSWLLGHLARLEQRYANLPAGLPTSAVHGDAWGGNIIDTADGPVVLDLERFAYGPPEWDLASIAVDHFTFGTTSAADWVAFCQQYGHDITAWSGYPILRDARELRKVTFAAQMATQFPQLKTQALYRLACIQGQAGHRPWNWVPVP</sequence>
<evidence type="ECO:0000259" key="1">
    <source>
        <dbReference type="Pfam" id="PF01636"/>
    </source>
</evidence>
<dbReference type="EMBL" id="JBHSBL010000029">
    <property type="protein sequence ID" value="MFC4071930.1"/>
    <property type="molecule type" value="Genomic_DNA"/>
</dbReference>
<organism evidence="2 3">
    <name type="scientific">Actinoplanes subglobosus</name>
    <dbReference type="NCBI Taxonomy" id="1547892"/>
    <lineage>
        <taxon>Bacteria</taxon>
        <taxon>Bacillati</taxon>
        <taxon>Actinomycetota</taxon>
        <taxon>Actinomycetes</taxon>
        <taxon>Micromonosporales</taxon>
        <taxon>Micromonosporaceae</taxon>
        <taxon>Actinoplanes</taxon>
    </lineage>
</organism>
<name>A0ABV8J6U6_9ACTN</name>
<comment type="caution">
    <text evidence="2">The sequence shown here is derived from an EMBL/GenBank/DDBJ whole genome shotgun (WGS) entry which is preliminary data.</text>
</comment>
<proteinExistence type="predicted"/>
<reference evidence="3" key="1">
    <citation type="journal article" date="2019" name="Int. J. Syst. Evol. Microbiol.">
        <title>The Global Catalogue of Microorganisms (GCM) 10K type strain sequencing project: providing services to taxonomists for standard genome sequencing and annotation.</title>
        <authorList>
            <consortium name="The Broad Institute Genomics Platform"/>
            <consortium name="The Broad Institute Genome Sequencing Center for Infectious Disease"/>
            <person name="Wu L."/>
            <person name="Ma J."/>
        </authorList>
    </citation>
    <scope>NUCLEOTIDE SEQUENCE [LARGE SCALE GENOMIC DNA]</scope>
    <source>
        <strain evidence="3">TBRC 5832</strain>
    </source>
</reference>
<dbReference type="RefSeq" id="WP_378072801.1">
    <property type="nucleotide sequence ID" value="NZ_JBHSBL010000029.1"/>
</dbReference>
<dbReference type="Pfam" id="PF01636">
    <property type="entry name" value="APH"/>
    <property type="match status" value="1"/>
</dbReference>
<gene>
    <name evidence="2" type="ORF">ACFO0C_43950</name>
</gene>
<dbReference type="Gene3D" id="3.90.1200.10">
    <property type="match status" value="1"/>
</dbReference>
<keyword evidence="3" id="KW-1185">Reference proteome</keyword>
<dbReference type="InterPro" id="IPR011009">
    <property type="entry name" value="Kinase-like_dom_sf"/>
</dbReference>
<protein>
    <submittedName>
        <fullName evidence="2">Phosphotransferase enzyme family protein</fullName>
    </submittedName>
</protein>
<accession>A0ABV8J6U6</accession>
<dbReference type="SUPFAM" id="SSF56112">
    <property type="entry name" value="Protein kinase-like (PK-like)"/>
    <property type="match status" value="1"/>
</dbReference>
<evidence type="ECO:0000313" key="3">
    <source>
        <dbReference type="Proteomes" id="UP001595867"/>
    </source>
</evidence>
<dbReference type="Proteomes" id="UP001595867">
    <property type="component" value="Unassembled WGS sequence"/>
</dbReference>